<feature type="non-terminal residue" evidence="2">
    <location>
        <position position="1"/>
    </location>
</feature>
<organism evidence="2 3">
    <name type="scientific">Pristionchus entomophagus</name>
    <dbReference type="NCBI Taxonomy" id="358040"/>
    <lineage>
        <taxon>Eukaryota</taxon>
        <taxon>Metazoa</taxon>
        <taxon>Ecdysozoa</taxon>
        <taxon>Nematoda</taxon>
        <taxon>Chromadorea</taxon>
        <taxon>Rhabditida</taxon>
        <taxon>Rhabditina</taxon>
        <taxon>Diplogasteromorpha</taxon>
        <taxon>Diplogasteroidea</taxon>
        <taxon>Neodiplogasteridae</taxon>
        <taxon>Pristionchus</taxon>
    </lineage>
</organism>
<keyword evidence="3" id="KW-1185">Reference proteome</keyword>
<feature type="non-terminal residue" evidence="2">
    <location>
        <position position="235"/>
    </location>
</feature>
<dbReference type="PANTHER" id="PTHR22744:SF14">
    <property type="entry name" value="BTB DOMAIN-CONTAINING PROTEIN-RELATED"/>
    <property type="match status" value="1"/>
</dbReference>
<dbReference type="PROSITE" id="PS50097">
    <property type="entry name" value="BTB"/>
    <property type="match status" value="1"/>
</dbReference>
<dbReference type="InterPro" id="IPR000210">
    <property type="entry name" value="BTB/POZ_dom"/>
</dbReference>
<dbReference type="AlphaFoldDB" id="A0AAV5T6S5"/>
<sequence length="235" mass="27277">EADDSTELWRCETKILIRIKVSHTFTSWKKSQCNLPEFPTSTTVRTKSISVTIKTKSESFARRSIIDPESSIPDVILVLEGQKFSVNKQVLSSQSSYFNKLFFGNFKESKQEEIEIKDTDPQLFHELLKMMYGVSKEPTTVENAIRFLMMADIFDLQIVKDRMENFLLSTDLISIHRKILIAEDHRLEILKKEVLLLYKNKENLMALKKSPEYAIFDKFPESVKNVLIGYALELL</sequence>
<feature type="domain" description="BTB" evidence="1">
    <location>
        <begin position="73"/>
        <end position="132"/>
    </location>
</feature>
<dbReference type="Proteomes" id="UP001432027">
    <property type="component" value="Unassembled WGS sequence"/>
</dbReference>
<reference evidence="2" key="1">
    <citation type="submission" date="2023-10" db="EMBL/GenBank/DDBJ databases">
        <title>Genome assembly of Pristionchus species.</title>
        <authorList>
            <person name="Yoshida K."/>
            <person name="Sommer R.J."/>
        </authorList>
    </citation>
    <scope>NUCLEOTIDE SEQUENCE</scope>
    <source>
        <strain evidence="2">RS0144</strain>
    </source>
</reference>
<dbReference type="SUPFAM" id="SSF54695">
    <property type="entry name" value="POZ domain"/>
    <property type="match status" value="1"/>
</dbReference>
<dbReference type="SMART" id="SM00225">
    <property type="entry name" value="BTB"/>
    <property type="match status" value="1"/>
</dbReference>
<evidence type="ECO:0000313" key="2">
    <source>
        <dbReference type="EMBL" id="GMS90963.1"/>
    </source>
</evidence>
<protein>
    <recommendedName>
        <fullName evidence="1">BTB domain-containing protein</fullName>
    </recommendedName>
</protein>
<dbReference type="InterPro" id="IPR011333">
    <property type="entry name" value="SKP1/BTB/POZ_sf"/>
</dbReference>
<dbReference type="Pfam" id="PF00651">
    <property type="entry name" value="BTB"/>
    <property type="match status" value="1"/>
</dbReference>
<evidence type="ECO:0000259" key="1">
    <source>
        <dbReference type="PROSITE" id="PS50097"/>
    </source>
</evidence>
<evidence type="ECO:0000313" key="3">
    <source>
        <dbReference type="Proteomes" id="UP001432027"/>
    </source>
</evidence>
<accession>A0AAV5T6S5</accession>
<dbReference type="EMBL" id="BTSX01000003">
    <property type="protein sequence ID" value="GMS90963.1"/>
    <property type="molecule type" value="Genomic_DNA"/>
</dbReference>
<dbReference type="Gene3D" id="3.30.710.10">
    <property type="entry name" value="Potassium Channel Kv1.1, Chain A"/>
    <property type="match status" value="1"/>
</dbReference>
<name>A0AAV5T6S5_9BILA</name>
<dbReference type="CDD" id="cd18186">
    <property type="entry name" value="BTB_POZ_ZBTB_KLHL-like"/>
    <property type="match status" value="1"/>
</dbReference>
<gene>
    <name evidence="2" type="ORF">PENTCL1PPCAC_13138</name>
</gene>
<proteinExistence type="predicted"/>
<comment type="caution">
    <text evidence="2">The sequence shown here is derived from an EMBL/GenBank/DDBJ whole genome shotgun (WGS) entry which is preliminary data.</text>
</comment>
<dbReference type="PANTHER" id="PTHR22744">
    <property type="entry name" value="HELIX LOOP HELIX PROTEIN 21-RELATED"/>
    <property type="match status" value="1"/>
</dbReference>